<dbReference type="PANTHER" id="PTHR34105">
    <property type="entry name" value="PROLINE-, GLUTAMIC ACID- AND LEUCINE-RICH PROTEIN 1"/>
    <property type="match status" value="1"/>
</dbReference>
<reference evidence="1 2" key="1">
    <citation type="submission" date="2024-02" db="EMBL/GenBank/DDBJ databases">
        <title>A chromosome-level genome assembly of Drosophila madeirensis, a fruit fly species endemic to Madeira island.</title>
        <authorList>
            <person name="Tomihara K."/>
            <person name="Llopart A."/>
            <person name="Yamamoto D."/>
        </authorList>
    </citation>
    <scope>NUCLEOTIDE SEQUENCE [LARGE SCALE GENOMIC DNA]</scope>
    <source>
        <strain evidence="1 2">RF1</strain>
    </source>
</reference>
<accession>A0AAU9F7A7</accession>
<dbReference type="GO" id="GO:0006364">
    <property type="term" value="P:rRNA processing"/>
    <property type="evidence" value="ECO:0007669"/>
    <property type="project" value="TreeGrafter"/>
</dbReference>
<name>A0AAU9F7A7_DROMD</name>
<dbReference type="PANTHER" id="PTHR34105:SF1">
    <property type="entry name" value="PROLINE-, GLUTAMIC ACID- AND LEUCINE-RICH PROTEIN 1"/>
    <property type="match status" value="1"/>
</dbReference>
<dbReference type="EMBL" id="AP029263">
    <property type="protein sequence ID" value="BFF88957.1"/>
    <property type="molecule type" value="Genomic_DNA"/>
</dbReference>
<organism evidence="1 2">
    <name type="scientific">Drosophila madeirensis</name>
    <name type="common">Fruit fly</name>
    <dbReference type="NCBI Taxonomy" id="30013"/>
    <lineage>
        <taxon>Eukaryota</taxon>
        <taxon>Metazoa</taxon>
        <taxon>Ecdysozoa</taxon>
        <taxon>Arthropoda</taxon>
        <taxon>Hexapoda</taxon>
        <taxon>Insecta</taxon>
        <taxon>Pterygota</taxon>
        <taxon>Neoptera</taxon>
        <taxon>Endopterygota</taxon>
        <taxon>Diptera</taxon>
        <taxon>Brachycera</taxon>
        <taxon>Muscomorpha</taxon>
        <taxon>Ephydroidea</taxon>
        <taxon>Drosophilidae</taxon>
        <taxon>Drosophila</taxon>
        <taxon>Sophophora</taxon>
    </lineage>
</organism>
<dbReference type="Proteomes" id="UP001500889">
    <property type="component" value="Chromosome O"/>
</dbReference>
<evidence type="ECO:0000313" key="2">
    <source>
        <dbReference type="Proteomes" id="UP001500889"/>
    </source>
</evidence>
<dbReference type="AlphaFoldDB" id="A0AAU9F7A7"/>
<protein>
    <submittedName>
        <fullName evidence="1">Proline- glutamic acid- and leucine-rich protein 1</fullName>
    </submittedName>
</protein>
<gene>
    <name evidence="1" type="ORF">DMAD_07824</name>
</gene>
<dbReference type="GO" id="GO:0005634">
    <property type="term" value="C:nucleus"/>
    <property type="evidence" value="ECO:0007669"/>
    <property type="project" value="TreeGrafter"/>
</dbReference>
<evidence type="ECO:0000313" key="1">
    <source>
        <dbReference type="EMBL" id="BFF88957.1"/>
    </source>
</evidence>
<keyword evidence="2" id="KW-1185">Reference proteome</keyword>
<sequence length="736" mass="84457">MDQIENLLECITNTNQKTQSIYLNMLDENHIKSNKRVVVSQQITKLLTKRKTRPLGYRLLLCYLNQYSLEGSEKSANVWFTIILKSLNVSEIRLYGEIIFEALALLIKNIQCDFNLSKAFGSVYVLKVVEKFSLKEILEDECCTLSALHTVEQCLKYYPRSIKSGKSGIENFLMNLLDSNNVDIVFQTGECWLLLQKVRGSLSIGAKNDENQWRDYQLTLLRSLYSIINKSFPISEEIFVGTIVSNHLSHFEVDLTEDPVKRAAQVCQRFCNLIDFLKIALSKPYPDKKLIFTQQILCFIQRGISLKINNKSNPKMDYVCFKALLPQMQIKLLELLEVLIDICHTHLRIHFRTILSILLESLENTKLISKEGNRLQYVKFRFVVYKTISIWCSNLKEGSHCEIISETLINELLNDVTQRQLILSKESIEGKKIPETQFFTFNCLSLSENEKFFHKEAFSCLHLILTSSGHLLRNSVMKKVHNALLKLCIEMNAEPMKSEYLTKLWNCRLEIYKILILLLNLRNYSCPVSSEMLLCILDESRLIENNLEVRLNSQALFEVLESSLHPHKEDLGFKQDSKSMLCSQGSPELMDLNLNKSTNHISPVDCKVPLNYNNDRNENAKSVHQNELESNSQTLTHQIINEQDSTELPSSNNLKDIKVNKSNSHEGKSSCIPITSNEQKVKVLLARDEMLTHNPDEVSLNHCDYGGAKSTVQICANFDDDKLIAELESAFVNEIS</sequence>
<proteinExistence type="predicted"/>